<comment type="similarity">
    <text evidence="1">Belongs to the hcp beta-lactamase family.</text>
</comment>
<dbReference type="Pfam" id="PF08238">
    <property type="entry name" value="Sel1"/>
    <property type="match status" value="3"/>
</dbReference>
<accession>A0A811K9E3</accession>
<dbReference type="SUPFAM" id="SSF81901">
    <property type="entry name" value="HCP-like"/>
    <property type="match status" value="1"/>
</dbReference>
<dbReference type="GO" id="GO:0005758">
    <property type="term" value="C:mitochondrial intermembrane space"/>
    <property type="evidence" value="ECO:0007669"/>
    <property type="project" value="TreeGrafter"/>
</dbReference>
<dbReference type="SMART" id="SM00671">
    <property type="entry name" value="SEL1"/>
    <property type="match status" value="3"/>
</dbReference>
<keyword evidence="2" id="KW-0677">Repeat</keyword>
<keyword evidence="4" id="KW-1185">Reference proteome</keyword>
<dbReference type="EMBL" id="CAJFCW020000002">
    <property type="protein sequence ID" value="CAG9094687.1"/>
    <property type="molecule type" value="Genomic_DNA"/>
</dbReference>
<dbReference type="PANTHER" id="PTHR13891">
    <property type="entry name" value="CYTOCHROME C OXIDASE ASSEMBLY FACTOR 7"/>
    <property type="match status" value="1"/>
</dbReference>
<proteinExistence type="inferred from homology"/>
<dbReference type="Proteomes" id="UP000614601">
    <property type="component" value="Unassembled WGS sequence"/>
</dbReference>
<organism evidence="3 4">
    <name type="scientific">Bursaphelenchus okinawaensis</name>
    <dbReference type="NCBI Taxonomy" id="465554"/>
    <lineage>
        <taxon>Eukaryota</taxon>
        <taxon>Metazoa</taxon>
        <taxon>Ecdysozoa</taxon>
        <taxon>Nematoda</taxon>
        <taxon>Chromadorea</taxon>
        <taxon>Rhabditida</taxon>
        <taxon>Tylenchina</taxon>
        <taxon>Tylenchomorpha</taxon>
        <taxon>Aphelenchoidea</taxon>
        <taxon>Aphelenchoididae</taxon>
        <taxon>Bursaphelenchus</taxon>
    </lineage>
</organism>
<dbReference type="Proteomes" id="UP000783686">
    <property type="component" value="Unassembled WGS sequence"/>
</dbReference>
<evidence type="ECO:0000256" key="1">
    <source>
        <dbReference type="ARBA" id="ARBA00008486"/>
    </source>
</evidence>
<name>A0A811K9E3_9BILA</name>
<evidence type="ECO:0000313" key="3">
    <source>
        <dbReference type="EMBL" id="CAD5211913.1"/>
    </source>
</evidence>
<dbReference type="InterPro" id="IPR006597">
    <property type="entry name" value="Sel1-like"/>
</dbReference>
<dbReference type="OrthoDB" id="272077at2759"/>
<dbReference type="AlphaFoldDB" id="A0A811K9E3"/>
<comment type="caution">
    <text evidence="3">The sequence shown here is derived from an EMBL/GenBank/DDBJ whole genome shotgun (WGS) entry which is preliminary data.</text>
</comment>
<dbReference type="InterPro" id="IPR011990">
    <property type="entry name" value="TPR-like_helical_dom_sf"/>
</dbReference>
<dbReference type="Gene3D" id="1.25.40.10">
    <property type="entry name" value="Tetratricopeptide repeat domain"/>
    <property type="match status" value="1"/>
</dbReference>
<dbReference type="PANTHER" id="PTHR13891:SF1">
    <property type="entry name" value="CYTOCHROME C OXIDASE ASSEMBLY FACTOR 7"/>
    <property type="match status" value="1"/>
</dbReference>
<dbReference type="EMBL" id="CAJFDH010000002">
    <property type="protein sequence ID" value="CAD5211913.1"/>
    <property type="molecule type" value="Genomic_DNA"/>
</dbReference>
<dbReference type="InterPro" id="IPR040239">
    <property type="entry name" value="HcpB-like"/>
</dbReference>
<reference evidence="3" key="1">
    <citation type="submission" date="2020-09" db="EMBL/GenBank/DDBJ databases">
        <authorList>
            <person name="Kikuchi T."/>
        </authorList>
    </citation>
    <scope>NUCLEOTIDE SEQUENCE</scope>
    <source>
        <strain evidence="3">SH1</strain>
    </source>
</reference>
<evidence type="ECO:0000256" key="2">
    <source>
        <dbReference type="ARBA" id="ARBA00022737"/>
    </source>
</evidence>
<protein>
    <submittedName>
        <fullName evidence="3">Uncharacterized protein</fullName>
    </submittedName>
</protein>
<evidence type="ECO:0000313" key="4">
    <source>
        <dbReference type="Proteomes" id="UP000614601"/>
    </source>
</evidence>
<gene>
    <name evidence="3" type="ORF">BOKJ2_LOCUS3939</name>
</gene>
<sequence length="251" mass="28529">MNKAQVSETIEEEQKERREYVKNIGIEYRYGCYEEKKPDTCHVLGEYLEAIDLSFAKAYQIFKDNCEERKFPRSCFKYAMYTLAGKECEASLKNTIEPLTVSCEGKVPPGCRYLSLVYWNGEPDRKPDSKLAEHYMKKACDMEDAEACWLLSTWYINSDSMKIAVKGVKNPSSEVNRDKLGRLEKDMEKALKYAKLACDLNIPQSCLNAARILKIGDGVAKDLDAAKLYLDKAKAMNEMIKKGKNATGFTG</sequence>